<dbReference type="CDD" id="cd00383">
    <property type="entry name" value="trans_reg_C"/>
    <property type="match status" value="1"/>
</dbReference>
<feature type="domain" description="OmpR/PhoB-type" evidence="4">
    <location>
        <begin position="1"/>
        <end position="104"/>
    </location>
</feature>
<keyword evidence="3" id="KW-0812">Transmembrane</keyword>
<dbReference type="InterPro" id="IPR001867">
    <property type="entry name" value="OmpR/PhoB-type_DNA-bd"/>
</dbReference>
<keyword evidence="3" id="KW-1133">Transmembrane helix</keyword>
<proteinExistence type="predicted"/>
<dbReference type="SMART" id="SM00862">
    <property type="entry name" value="Trans_reg_C"/>
    <property type="match status" value="1"/>
</dbReference>
<dbReference type="RefSeq" id="WP_309205867.1">
    <property type="nucleotide sequence ID" value="NZ_CP133586.1"/>
</dbReference>
<feature type="transmembrane region" description="Helical" evidence="3">
    <location>
        <begin position="155"/>
        <end position="176"/>
    </location>
</feature>
<name>A0ABY9PPK7_SERFO</name>
<evidence type="ECO:0000256" key="3">
    <source>
        <dbReference type="SAM" id="Phobius"/>
    </source>
</evidence>
<evidence type="ECO:0000313" key="5">
    <source>
        <dbReference type="EMBL" id="WMT15386.1"/>
    </source>
</evidence>
<sequence length="265" mass="29599">MKYIINLTLIFDPESRLLMLRNNTQLTVGLSNPATRLLSELIKNNKTELTREILLKHVWEDFGFSPSGATLSNHISELRKAFEALGMSKDILITVPRIGFKLDAEIHPETKPPKELASAEHIELQPSSQPAAADNVVAAGVNTSSKKPLRRMKTLALSLLFVLCVTAAAAAAWVTLSKNEQPALIGILDKCHIYTLNEGKHDPVQSEHARKMLANEGIDCAQTDLDIYYMEARPTNEFLKVHFMSVCTKNNDINYKNCNNFKQVE</sequence>
<dbReference type="Proteomes" id="UP001235341">
    <property type="component" value="Chromosome"/>
</dbReference>
<keyword evidence="6" id="KW-1185">Reference proteome</keyword>
<evidence type="ECO:0000313" key="6">
    <source>
        <dbReference type="Proteomes" id="UP001235341"/>
    </source>
</evidence>
<dbReference type="Gene3D" id="1.10.10.10">
    <property type="entry name" value="Winged helix-like DNA-binding domain superfamily/Winged helix DNA-binding domain"/>
    <property type="match status" value="1"/>
</dbReference>
<evidence type="ECO:0000259" key="4">
    <source>
        <dbReference type="PROSITE" id="PS51755"/>
    </source>
</evidence>
<protein>
    <submittedName>
        <fullName evidence="5">Winged helix-turn-helix domain-containing protein</fullName>
    </submittedName>
</protein>
<feature type="DNA-binding region" description="OmpR/PhoB-type" evidence="2">
    <location>
        <begin position="1"/>
        <end position="104"/>
    </location>
</feature>
<dbReference type="EMBL" id="CP133586">
    <property type="protein sequence ID" value="WMT15386.1"/>
    <property type="molecule type" value="Genomic_DNA"/>
</dbReference>
<evidence type="ECO:0000256" key="1">
    <source>
        <dbReference type="ARBA" id="ARBA00023125"/>
    </source>
</evidence>
<keyword evidence="3" id="KW-0472">Membrane</keyword>
<dbReference type="InterPro" id="IPR016032">
    <property type="entry name" value="Sig_transdc_resp-reg_C-effctor"/>
</dbReference>
<reference evidence="5 6" key="1">
    <citation type="submission" date="2023-08" db="EMBL/GenBank/DDBJ databases">
        <title>Complete Genome and Methylome dissection of Serratia fonticola NEB369.</title>
        <authorList>
            <person name="Fomenkov A."/>
            <person name="Roberts R.D."/>
        </authorList>
    </citation>
    <scope>NUCLEOTIDE SEQUENCE [LARGE SCALE GENOMIC DNA]</scope>
    <source>
        <strain evidence="5 6">NEB369</strain>
    </source>
</reference>
<accession>A0ABY9PPK7</accession>
<evidence type="ECO:0000256" key="2">
    <source>
        <dbReference type="PROSITE-ProRule" id="PRU01091"/>
    </source>
</evidence>
<gene>
    <name evidence="5" type="ORF">RFB13_03290</name>
</gene>
<keyword evidence="1 2" id="KW-0238">DNA-binding</keyword>
<dbReference type="InterPro" id="IPR036388">
    <property type="entry name" value="WH-like_DNA-bd_sf"/>
</dbReference>
<organism evidence="5 6">
    <name type="scientific">Serratia fonticola</name>
    <dbReference type="NCBI Taxonomy" id="47917"/>
    <lineage>
        <taxon>Bacteria</taxon>
        <taxon>Pseudomonadati</taxon>
        <taxon>Pseudomonadota</taxon>
        <taxon>Gammaproteobacteria</taxon>
        <taxon>Enterobacterales</taxon>
        <taxon>Yersiniaceae</taxon>
        <taxon>Serratia</taxon>
    </lineage>
</organism>
<dbReference type="PROSITE" id="PS51755">
    <property type="entry name" value="OMPR_PHOB"/>
    <property type="match status" value="1"/>
</dbReference>
<dbReference type="Pfam" id="PF00486">
    <property type="entry name" value="Trans_reg_C"/>
    <property type="match status" value="1"/>
</dbReference>
<dbReference type="SUPFAM" id="SSF46894">
    <property type="entry name" value="C-terminal effector domain of the bipartite response regulators"/>
    <property type="match status" value="1"/>
</dbReference>